<name>A0ACB8YJ76_ARCLA</name>
<organism evidence="1 2">
    <name type="scientific">Arctium lappa</name>
    <name type="common">Greater burdock</name>
    <name type="synonym">Lappa major</name>
    <dbReference type="NCBI Taxonomy" id="4217"/>
    <lineage>
        <taxon>Eukaryota</taxon>
        <taxon>Viridiplantae</taxon>
        <taxon>Streptophyta</taxon>
        <taxon>Embryophyta</taxon>
        <taxon>Tracheophyta</taxon>
        <taxon>Spermatophyta</taxon>
        <taxon>Magnoliopsida</taxon>
        <taxon>eudicotyledons</taxon>
        <taxon>Gunneridae</taxon>
        <taxon>Pentapetalae</taxon>
        <taxon>asterids</taxon>
        <taxon>campanulids</taxon>
        <taxon>Asterales</taxon>
        <taxon>Asteraceae</taxon>
        <taxon>Carduoideae</taxon>
        <taxon>Cardueae</taxon>
        <taxon>Arctiinae</taxon>
        <taxon>Arctium</taxon>
    </lineage>
</organism>
<gene>
    <name evidence="1" type="ORF">L6452_34230</name>
</gene>
<dbReference type="Proteomes" id="UP001055879">
    <property type="component" value="Linkage Group LG12"/>
</dbReference>
<proteinExistence type="predicted"/>
<accession>A0ACB8YJ76</accession>
<evidence type="ECO:0000313" key="2">
    <source>
        <dbReference type="Proteomes" id="UP001055879"/>
    </source>
</evidence>
<reference evidence="2" key="1">
    <citation type="journal article" date="2022" name="Mol. Ecol. Resour.">
        <title>The genomes of chicory, endive, great burdock and yacon provide insights into Asteraceae palaeo-polyploidization history and plant inulin production.</title>
        <authorList>
            <person name="Fan W."/>
            <person name="Wang S."/>
            <person name="Wang H."/>
            <person name="Wang A."/>
            <person name="Jiang F."/>
            <person name="Liu H."/>
            <person name="Zhao H."/>
            <person name="Xu D."/>
            <person name="Zhang Y."/>
        </authorList>
    </citation>
    <scope>NUCLEOTIDE SEQUENCE [LARGE SCALE GENOMIC DNA]</scope>
    <source>
        <strain evidence="2">cv. Niubang</strain>
    </source>
</reference>
<keyword evidence="2" id="KW-1185">Reference proteome</keyword>
<evidence type="ECO:0000313" key="1">
    <source>
        <dbReference type="EMBL" id="KAI3684999.1"/>
    </source>
</evidence>
<sequence>MFVSIFSDTDGEELNTLKGKSKELDETISVLKASFKSLQSEIKELEDAQAQLQKQHENLVNEAQHEKRKHCELENRVNQKRLKLQSLRREEDAVVVMSKLVEDAENLNIQRFKCVLEIKNIITQATAYRKRYAKKFMASIELEIKVLF</sequence>
<reference evidence="1 2" key="2">
    <citation type="journal article" date="2022" name="Mol. Ecol. Resour.">
        <title>The genomes of chicory, endive, great burdock and yacon provide insights into Asteraceae paleo-polyploidization history and plant inulin production.</title>
        <authorList>
            <person name="Fan W."/>
            <person name="Wang S."/>
            <person name="Wang H."/>
            <person name="Wang A."/>
            <person name="Jiang F."/>
            <person name="Liu H."/>
            <person name="Zhao H."/>
            <person name="Xu D."/>
            <person name="Zhang Y."/>
        </authorList>
    </citation>
    <scope>NUCLEOTIDE SEQUENCE [LARGE SCALE GENOMIC DNA]</scope>
    <source>
        <strain evidence="2">cv. Niubang</strain>
    </source>
</reference>
<comment type="caution">
    <text evidence="1">The sequence shown here is derived from an EMBL/GenBank/DDBJ whole genome shotgun (WGS) entry which is preliminary data.</text>
</comment>
<protein>
    <submittedName>
        <fullName evidence="1">Uncharacterized protein</fullName>
    </submittedName>
</protein>
<dbReference type="EMBL" id="CM042058">
    <property type="protein sequence ID" value="KAI3684999.1"/>
    <property type="molecule type" value="Genomic_DNA"/>
</dbReference>